<organism evidence="3 4">
    <name type="scientific">Parafrankia irregularis</name>
    <dbReference type="NCBI Taxonomy" id="795642"/>
    <lineage>
        <taxon>Bacteria</taxon>
        <taxon>Bacillati</taxon>
        <taxon>Actinomycetota</taxon>
        <taxon>Actinomycetes</taxon>
        <taxon>Frankiales</taxon>
        <taxon>Frankiaceae</taxon>
        <taxon>Parafrankia</taxon>
    </lineage>
</organism>
<accession>A0A0S4QH43</accession>
<dbReference type="InterPro" id="IPR000326">
    <property type="entry name" value="PAP2/HPO"/>
</dbReference>
<evidence type="ECO:0000313" key="4">
    <source>
        <dbReference type="Proteomes" id="UP000198802"/>
    </source>
</evidence>
<dbReference type="PANTHER" id="PTHR34599:SF1">
    <property type="entry name" value="PHOSPHATIDIC ACID PHOSPHATASE TYPE 2_HALOPEROXIDASE DOMAIN-CONTAINING PROTEIN"/>
    <property type="match status" value="1"/>
</dbReference>
<dbReference type="Pfam" id="PF01569">
    <property type="entry name" value="PAP2"/>
    <property type="match status" value="1"/>
</dbReference>
<dbReference type="SUPFAM" id="SSF48317">
    <property type="entry name" value="Acid phosphatase/Vanadium-dependent haloperoxidase"/>
    <property type="match status" value="1"/>
</dbReference>
<keyword evidence="1" id="KW-0732">Signal</keyword>
<feature type="signal peptide" evidence="1">
    <location>
        <begin position="1"/>
        <end position="27"/>
    </location>
</feature>
<dbReference type="Proteomes" id="UP000198802">
    <property type="component" value="Unassembled WGS sequence"/>
</dbReference>
<dbReference type="Gene3D" id="1.10.606.20">
    <property type="match status" value="1"/>
</dbReference>
<evidence type="ECO:0000256" key="1">
    <source>
        <dbReference type="SAM" id="SignalP"/>
    </source>
</evidence>
<dbReference type="InterPro" id="IPR036938">
    <property type="entry name" value="PAP2/HPO_sf"/>
</dbReference>
<dbReference type="PANTHER" id="PTHR34599">
    <property type="entry name" value="PEROXIDASE-RELATED"/>
    <property type="match status" value="1"/>
</dbReference>
<name>A0A0S4QH43_9ACTN</name>
<sequence>MRSGRFRRKLMCTVVAVFLAAGVPAVAGASPAPGTVANTSPNAVIVWDRNAQTAIWDVAGQQPQVQARSFAMVHGAIYDAVNAISGRPYQPYLSAPRTNGRESVDAAVGTAAFQVLSSLFPAQQARLQAQYDEWMATVPGSTAAKRGGVSVGGQTADAMIRARQDDGAFGDPAWPVGTEPGQWRPTPPTYASDTAWVAKLKPFLLPSTSMFRTAGPPALTSAQYARDFNEVKEIGAVNSTTRTLDQTQAAIWWHDRHLGEWEIKRQLATGQHLNVLQTARMFAMVDISEADATTACYNEKAAWMFWRPVTAIQLADTDGNPATAADPNWMPLLVTPPHPDFTSGHTCFTAASMSALAYFFGRDDVTFSAYSEASGTTRYFRSFSQAIAEVIEARIWGGIHTRTADIEGAKIGAKTTAYAVRNYFRPRL</sequence>
<dbReference type="InterPro" id="IPR052559">
    <property type="entry name" value="V-haloperoxidase"/>
</dbReference>
<dbReference type="AlphaFoldDB" id="A0A0S4QH43"/>
<gene>
    <name evidence="3" type="ORF">Ga0074812_10291</name>
</gene>
<evidence type="ECO:0000313" key="3">
    <source>
        <dbReference type="EMBL" id="CUU54088.1"/>
    </source>
</evidence>
<proteinExistence type="predicted"/>
<feature type="domain" description="Phosphatidic acid phosphatase type 2/haloperoxidase" evidence="2">
    <location>
        <begin position="300"/>
        <end position="422"/>
    </location>
</feature>
<dbReference type="EMBL" id="FAOZ01000002">
    <property type="protein sequence ID" value="CUU54088.1"/>
    <property type="molecule type" value="Genomic_DNA"/>
</dbReference>
<reference evidence="4" key="1">
    <citation type="submission" date="2015-11" db="EMBL/GenBank/DDBJ databases">
        <authorList>
            <person name="Varghese N."/>
        </authorList>
    </citation>
    <scope>NUCLEOTIDE SEQUENCE [LARGE SCALE GENOMIC DNA]</scope>
    <source>
        <strain evidence="4">DSM 45899</strain>
    </source>
</reference>
<feature type="chain" id="PRO_5039485405" evidence="1">
    <location>
        <begin position="28"/>
        <end position="428"/>
    </location>
</feature>
<dbReference type="CDD" id="cd03398">
    <property type="entry name" value="PAP2_haloperoxidase"/>
    <property type="match status" value="1"/>
</dbReference>
<protein>
    <submittedName>
        <fullName evidence="3">PAP2 superfamily protein</fullName>
    </submittedName>
</protein>
<evidence type="ECO:0000259" key="2">
    <source>
        <dbReference type="Pfam" id="PF01569"/>
    </source>
</evidence>
<keyword evidence="4" id="KW-1185">Reference proteome</keyword>